<proteinExistence type="predicted"/>
<protein>
    <recommendedName>
        <fullName evidence="4">HAT C-terminal dimerisation domain-containing protein</fullName>
    </recommendedName>
</protein>
<evidence type="ECO:0000256" key="1">
    <source>
        <dbReference type="SAM" id="Phobius"/>
    </source>
</evidence>
<gene>
    <name evidence="2" type="ORF">Pcinc_031472</name>
</gene>
<dbReference type="Proteomes" id="UP001286313">
    <property type="component" value="Unassembled WGS sequence"/>
</dbReference>
<sequence length="489" mass="54642">MEVTVSSDATNPHSKGHVALVRNGCRHPDFISIVPHQPHRSPDNPGEVRLGFEAFMLDSRQATTSSAQLWIHATIKACISDNDCKPEAINVEVNQHDGNTLLPRPEPLIQQVPTTTNAASTNIDDNVGMTVIMPQEFFTHTESMLYDSCNTFLILSAVLGVVVVAAGCLLCLMTSRVHKMAALAQTTTLDTDFEKVIAAFQASNANPIKVFEDLQQLHKSLLVRLYEGGYTNSGILPLDQVDLGVKFDRELMKIKTRLSEEDVNNLKKRCRDFLIEAKSQLEKRLSDNLEIISCINNFCPSKCLSQMRKDYKDIPTHFFDIHEFDSDKIESQYRKLMIFNWKEEFSNGCIPDDAIAFWSVVRTYKNDLDENCFEELAVSALNAYCLPLSNATVERIFSHVTNVKTKLWNKLSTVVLSAIIRIKTSLHFSGNCCKDFAVTKRMLSLFNDSMYGASAASSSANTSSAPAGSHMSLNYTNEDFDKVIAVPFQ</sequence>
<name>A0AAE1K4T6_PETCI</name>
<dbReference type="AlphaFoldDB" id="A0AAE1K4T6"/>
<evidence type="ECO:0008006" key="4">
    <source>
        <dbReference type="Google" id="ProtNLM"/>
    </source>
</evidence>
<accession>A0AAE1K4T6</accession>
<comment type="caution">
    <text evidence="2">The sequence shown here is derived from an EMBL/GenBank/DDBJ whole genome shotgun (WGS) entry which is preliminary data.</text>
</comment>
<dbReference type="PANTHER" id="PTHR39959:SF1">
    <property type="entry name" value="ZP DOMAIN-CONTAINING PROTEIN"/>
    <property type="match status" value="1"/>
</dbReference>
<keyword evidence="1" id="KW-0472">Membrane</keyword>
<evidence type="ECO:0000313" key="3">
    <source>
        <dbReference type="Proteomes" id="UP001286313"/>
    </source>
</evidence>
<organism evidence="2 3">
    <name type="scientific">Petrolisthes cinctipes</name>
    <name type="common">Flat porcelain crab</name>
    <dbReference type="NCBI Taxonomy" id="88211"/>
    <lineage>
        <taxon>Eukaryota</taxon>
        <taxon>Metazoa</taxon>
        <taxon>Ecdysozoa</taxon>
        <taxon>Arthropoda</taxon>
        <taxon>Crustacea</taxon>
        <taxon>Multicrustacea</taxon>
        <taxon>Malacostraca</taxon>
        <taxon>Eumalacostraca</taxon>
        <taxon>Eucarida</taxon>
        <taxon>Decapoda</taxon>
        <taxon>Pleocyemata</taxon>
        <taxon>Anomura</taxon>
        <taxon>Galatheoidea</taxon>
        <taxon>Porcellanidae</taxon>
        <taxon>Petrolisthes</taxon>
    </lineage>
</organism>
<dbReference type="EMBL" id="JAWQEG010004179">
    <property type="protein sequence ID" value="KAK3862690.1"/>
    <property type="molecule type" value="Genomic_DNA"/>
</dbReference>
<reference evidence="2" key="1">
    <citation type="submission" date="2023-10" db="EMBL/GenBank/DDBJ databases">
        <title>Genome assemblies of two species of porcelain crab, Petrolisthes cinctipes and Petrolisthes manimaculis (Anomura: Porcellanidae).</title>
        <authorList>
            <person name="Angst P."/>
        </authorList>
    </citation>
    <scope>NUCLEOTIDE SEQUENCE</scope>
    <source>
        <strain evidence="2">PB745_01</strain>
        <tissue evidence="2">Gill</tissue>
    </source>
</reference>
<evidence type="ECO:0000313" key="2">
    <source>
        <dbReference type="EMBL" id="KAK3862690.1"/>
    </source>
</evidence>
<keyword evidence="1" id="KW-1133">Transmembrane helix</keyword>
<dbReference type="PANTHER" id="PTHR39959">
    <property type="entry name" value="RE44287P-RELATED"/>
    <property type="match status" value="1"/>
</dbReference>
<feature type="transmembrane region" description="Helical" evidence="1">
    <location>
        <begin position="152"/>
        <end position="172"/>
    </location>
</feature>
<keyword evidence="1" id="KW-0812">Transmembrane</keyword>
<keyword evidence="3" id="KW-1185">Reference proteome</keyword>